<dbReference type="AlphaFoldDB" id="A0A8J3N3L3"/>
<dbReference type="InterPro" id="IPR002789">
    <property type="entry name" value="HerA_central"/>
</dbReference>
<reference evidence="3" key="1">
    <citation type="submission" date="2020-10" db="EMBL/GenBank/DDBJ databases">
        <title>Taxonomic study of unclassified bacteria belonging to the class Ktedonobacteria.</title>
        <authorList>
            <person name="Yabe S."/>
            <person name="Wang C.M."/>
            <person name="Zheng Y."/>
            <person name="Sakai Y."/>
            <person name="Cavaletti L."/>
            <person name="Monciardini P."/>
            <person name="Donadio S."/>
        </authorList>
    </citation>
    <scope>NUCLEOTIDE SEQUENCE</scope>
    <source>
        <strain evidence="3">ID150040</strain>
    </source>
</reference>
<evidence type="ECO:0000256" key="1">
    <source>
        <dbReference type="SAM" id="MobiDB-lite"/>
    </source>
</evidence>
<feature type="compositionally biased region" description="Basic residues" evidence="1">
    <location>
        <begin position="429"/>
        <end position="439"/>
    </location>
</feature>
<feature type="compositionally biased region" description="Basic and acidic residues" evidence="1">
    <location>
        <begin position="1"/>
        <end position="10"/>
    </location>
</feature>
<feature type="domain" description="Helicase HerA central" evidence="2">
    <location>
        <begin position="191"/>
        <end position="242"/>
    </location>
</feature>
<organism evidence="3 4">
    <name type="scientific">Reticulibacter mediterranei</name>
    <dbReference type="NCBI Taxonomy" id="2778369"/>
    <lineage>
        <taxon>Bacteria</taxon>
        <taxon>Bacillati</taxon>
        <taxon>Chloroflexota</taxon>
        <taxon>Ktedonobacteria</taxon>
        <taxon>Ktedonobacterales</taxon>
        <taxon>Reticulibacteraceae</taxon>
        <taxon>Reticulibacter</taxon>
    </lineage>
</organism>
<feature type="region of interest" description="Disordered" evidence="1">
    <location>
        <begin position="424"/>
        <end position="505"/>
    </location>
</feature>
<dbReference type="PANTHER" id="PTHR42957:SF1">
    <property type="entry name" value="HELICASE MJ1565-RELATED"/>
    <property type="match status" value="1"/>
</dbReference>
<dbReference type="Proteomes" id="UP000597444">
    <property type="component" value="Unassembled WGS sequence"/>
</dbReference>
<sequence length="563" mass="63195">MRKNDEHDLLFEEEEDDLLDEQRDRDDLEPDEQEDDTTAGGGSSTLPSPHVRLSSLRPDQLWLTGGALVASGIADVAMHFDKTGVFFGLVAVGVVARHSNDILDHLVPGRDVERVRALTAQVVDRVLPVQADEEEDERHEEQAVGAKLQRLLGVRRRREEPEEEEEAQHTHPRTMADDHLDLGPNFQPHASSILSKRIGLFGIPGSGKTNGLTVFLEELGRLRQIGVPFVLADTEGEYDVLHHPDYLLRPYKAGIHNVRGDNAFAFGQAVLERGRQVILNLQSYDDDNEAALVMIEIIRGMRSWAEARPNDERATCMFILDEASIWLPQRQEESSLSKEKDAAGQTLLARLQQAFFGTVVRRGRKRGIGFLFATQRPADLDKRCISCDWLILFRQTFPNDLNKYAELGVPKDVAQALAPGEAMVIDPKGRRHVQQFRQRHSPDRSQSPGLASLERHATRWAQQPEQEEDDREEPDASMSQRQTTGDVAPPPSNVTPLPTPVLPEKGPRAEEIDLAAAIALWNCGYNSERKLMKAFHLTLHQARRLSKMIEEQADKPASERATD</sequence>
<dbReference type="Gene3D" id="3.40.50.300">
    <property type="entry name" value="P-loop containing nucleotide triphosphate hydrolases"/>
    <property type="match status" value="1"/>
</dbReference>
<accession>A0A8J3N3L3</accession>
<dbReference type="PANTHER" id="PTHR42957">
    <property type="entry name" value="HELICASE MJ1565-RELATED"/>
    <property type="match status" value="1"/>
</dbReference>
<dbReference type="InterPro" id="IPR008571">
    <property type="entry name" value="HerA-like"/>
</dbReference>
<protein>
    <recommendedName>
        <fullName evidence="2">Helicase HerA central domain-containing protein</fullName>
    </recommendedName>
</protein>
<keyword evidence="4" id="KW-1185">Reference proteome</keyword>
<evidence type="ECO:0000259" key="2">
    <source>
        <dbReference type="Pfam" id="PF01935"/>
    </source>
</evidence>
<evidence type="ECO:0000313" key="4">
    <source>
        <dbReference type="Proteomes" id="UP000597444"/>
    </source>
</evidence>
<feature type="compositionally biased region" description="Acidic residues" evidence="1">
    <location>
        <begin position="465"/>
        <end position="475"/>
    </location>
</feature>
<comment type="caution">
    <text evidence="3">The sequence shown here is derived from an EMBL/GenBank/DDBJ whole genome shotgun (WGS) entry which is preliminary data.</text>
</comment>
<feature type="compositionally biased region" description="Pro residues" evidence="1">
    <location>
        <begin position="488"/>
        <end position="501"/>
    </location>
</feature>
<dbReference type="InterPro" id="IPR027417">
    <property type="entry name" value="P-loop_NTPase"/>
</dbReference>
<dbReference type="EMBL" id="BNJK01000001">
    <property type="protein sequence ID" value="GHO97254.1"/>
    <property type="molecule type" value="Genomic_DNA"/>
</dbReference>
<feature type="compositionally biased region" description="Acidic residues" evidence="1">
    <location>
        <begin position="27"/>
        <end position="37"/>
    </location>
</feature>
<dbReference type="SUPFAM" id="SSF52540">
    <property type="entry name" value="P-loop containing nucleoside triphosphate hydrolases"/>
    <property type="match status" value="1"/>
</dbReference>
<name>A0A8J3N3L3_9CHLR</name>
<proteinExistence type="predicted"/>
<feature type="region of interest" description="Disordered" evidence="1">
    <location>
        <begin position="154"/>
        <end position="182"/>
    </location>
</feature>
<evidence type="ECO:0000313" key="3">
    <source>
        <dbReference type="EMBL" id="GHO97254.1"/>
    </source>
</evidence>
<feature type="region of interest" description="Disordered" evidence="1">
    <location>
        <begin position="1"/>
        <end position="51"/>
    </location>
</feature>
<dbReference type="Pfam" id="PF01935">
    <property type="entry name" value="DUF87"/>
    <property type="match status" value="1"/>
</dbReference>
<gene>
    <name evidence="3" type="ORF">KSF_073020</name>
</gene>
<dbReference type="RefSeq" id="WP_220207828.1">
    <property type="nucleotide sequence ID" value="NZ_BNJK01000001.1"/>
</dbReference>